<reference evidence="1 2" key="1">
    <citation type="submission" date="2017-12" db="EMBL/GenBank/DDBJ databases">
        <title>Hemimetabolous genomes reveal molecular basis of termite eusociality.</title>
        <authorList>
            <person name="Harrison M.C."/>
            <person name="Jongepier E."/>
            <person name="Robertson H.M."/>
            <person name="Arning N."/>
            <person name="Bitard-Feildel T."/>
            <person name="Chao H."/>
            <person name="Childers C.P."/>
            <person name="Dinh H."/>
            <person name="Doddapaneni H."/>
            <person name="Dugan S."/>
            <person name="Gowin J."/>
            <person name="Greiner C."/>
            <person name="Han Y."/>
            <person name="Hu H."/>
            <person name="Hughes D.S.T."/>
            <person name="Huylmans A.-K."/>
            <person name="Kemena C."/>
            <person name="Kremer L.P.M."/>
            <person name="Lee S.L."/>
            <person name="Lopez-Ezquerra A."/>
            <person name="Mallet L."/>
            <person name="Monroy-Kuhn J.M."/>
            <person name="Moser A."/>
            <person name="Murali S.C."/>
            <person name="Muzny D.M."/>
            <person name="Otani S."/>
            <person name="Piulachs M.-D."/>
            <person name="Poelchau M."/>
            <person name="Qu J."/>
            <person name="Schaub F."/>
            <person name="Wada-Katsumata A."/>
            <person name="Worley K.C."/>
            <person name="Xie Q."/>
            <person name="Ylla G."/>
            <person name="Poulsen M."/>
            <person name="Gibbs R.A."/>
            <person name="Schal C."/>
            <person name="Richards S."/>
            <person name="Belles X."/>
            <person name="Korb J."/>
            <person name="Bornberg-Bauer E."/>
        </authorList>
    </citation>
    <scope>NUCLEOTIDE SEQUENCE [LARGE SCALE GENOMIC DNA]</scope>
    <source>
        <tissue evidence="1">Whole body</tissue>
    </source>
</reference>
<dbReference type="Proteomes" id="UP000235965">
    <property type="component" value="Unassembled WGS sequence"/>
</dbReference>
<sequence length="247" mass="29015">MGKLQPDLNKLGEWAVVNEMKINPDKSKAVLTYYFGDELIPEVNTFKYLGIIIRRDLRWADHVNYTLRKAWKALHLIMRILKQSNNNTKRLGCTSLVRPILEYGSVCWDPYREWQVSALNRVQRKAAKFADPTDESGWETLAQSRLIARLCALYKAYTRRPAWKAIGDSLLKPCYLSKDDHIWKVRSRKQRTDVGRYSFVNRTIKDWNSLLAGILMSFPCKLNTFRKRVRKVQRPYLLTYLLTWASP</sequence>
<proteinExistence type="predicted"/>
<comment type="caution">
    <text evidence="1">The sequence shown here is derived from an EMBL/GenBank/DDBJ whole genome shotgun (WGS) entry which is preliminary data.</text>
</comment>
<dbReference type="InParanoid" id="A0A2J7RMZ0"/>
<accession>A0A2J7RMZ0</accession>
<dbReference type="EMBL" id="NEVH01002547">
    <property type="protein sequence ID" value="PNF42196.1"/>
    <property type="molecule type" value="Genomic_DNA"/>
</dbReference>
<dbReference type="AlphaFoldDB" id="A0A2J7RMZ0"/>
<evidence type="ECO:0000313" key="2">
    <source>
        <dbReference type="Proteomes" id="UP000235965"/>
    </source>
</evidence>
<gene>
    <name evidence="1" type="ORF">B7P43_G06777</name>
</gene>
<dbReference type="STRING" id="105785.A0A2J7RMZ0"/>
<evidence type="ECO:0008006" key="3">
    <source>
        <dbReference type="Google" id="ProtNLM"/>
    </source>
</evidence>
<evidence type="ECO:0000313" key="1">
    <source>
        <dbReference type="EMBL" id="PNF42196.1"/>
    </source>
</evidence>
<organism evidence="1 2">
    <name type="scientific">Cryptotermes secundus</name>
    <dbReference type="NCBI Taxonomy" id="105785"/>
    <lineage>
        <taxon>Eukaryota</taxon>
        <taxon>Metazoa</taxon>
        <taxon>Ecdysozoa</taxon>
        <taxon>Arthropoda</taxon>
        <taxon>Hexapoda</taxon>
        <taxon>Insecta</taxon>
        <taxon>Pterygota</taxon>
        <taxon>Neoptera</taxon>
        <taxon>Polyneoptera</taxon>
        <taxon>Dictyoptera</taxon>
        <taxon>Blattodea</taxon>
        <taxon>Blattoidea</taxon>
        <taxon>Termitoidae</taxon>
        <taxon>Kalotermitidae</taxon>
        <taxon>Cryptotermitinae</taxon>
        <taxon>Cryptotermes</taxon>
    </lineage>
</organism>
<dbReference type="PANTHER" id="PTHR33332">
    <property type="entry name" value="REVERSE TRANSCRIPTASE DOMAIN-CONTAINING PROTEIN"/>
    <property type="match status" value="1"/>
</dbReference>
<protein>
    <recommendedName>
        <fullName evidence="3">Reverse transcriptase domain-containing protein</fullName>
    </recommendedName>
</protein>
<keyword evidence="2" id="KW-1185">Reference proteome</keyword>
<name>A0A2J7RMZ0_9NEOP</name>